<evidence type="ECO:0000256" key="6">
    <source>
        <dbReference type="ARBA" id="ARBA00023163"/>
    </source>
</evidence>
<evidence type="ECO:0000256" key="5">
    <source>
        <dbReference type="ARBA" id="ARBA00022695"/>
    </source>
</evidence>
<name>A0A183EZ12_9BILA</name>
<dbReference type="InterPro" id="IPR000722">
    <property type="entry name" value="RNA_pol_asu"/>
</dbReference>
<dbReference type="Gene3D" id="2.40.40.20">
    <property type="match status" value="1"/>
</dbReference>
<dbReference type="Proteomes" id="UP000271098">
    <property type="component" value="Unassembled WGS sequence"/>
</dbReference>
<dbReference type="InterPro" id="IPR045867">
    <property type="entry name" value="DNA-dir_RpoC_beta_prime"/>
</dbReference>
<keyword evidence="3" id="KW-0240">DNA-directed RNA polymerase</keyword>
<evidence type="ECO:0000256" key="4">
    <source>
        <dbReference type="ARBA" id="ARBA00022679"/>
    </source>
</evidence>
<comment type="similarity">
    <text evidence="1">Belongs to the RNA polymerase beta' chain family.</text>
</comment>
<reference evidence="8 9" key="2">
    <citation type="submission" date="2018-11" db="EMBL/GenBank/DDBJ databases">
        <authorList>
            <consortium name="Pathogen Informatics"/>
        </authorList>
    </citation>
    <scope>NUCLEOTIDE SEQUENCE [LARGE SCALE GENOMIC DNA]</scope>
</reference>
<dbReference type="OrthoDB" id="270392at2759"/>
<gene>
    <name evidence="8" type="ORF">GPUH_LOCUS26206</name>
</gene>
<dbReference type="GO" id="GO:0003899">
    <property type="term" value="F:DNA-directed RNA polymerase activity"/>
    <property type="evidence" value="ECO:0007669"/>
    <property type="project" value="UniProtKB-EC"/>
</dbReference>
<dbReference type="Pfam" id="PF00623">
    <property type="entry name" value="RNA_pol_Rpb1_2"/>
    <property type="match status" value="1"/>
</dbReference>
<dbReference type="WBParaSite" id="GPUH_0002623301-mRNA-1">
    <property type="protein sequence ID" value="GPUH_0002623301-mRNA-1"/>
    <property type="gene ID" value="GPUH_0002623301"/>
</dbReference>
<evidence type="ECO:0000313" key="8">
    <source>
        <dbReference type="EMBL" id="VDN45240.1"/>
    </source>
</evidence>
<reference evidence="10" key="1">
    <citation type="submission" date="2016-06" db="UniProtKB">
        <authorList>
            <consortium name="WormBaseParasite"/>
        </authorList>
    </citation>
    <scope>IDENTIFICATION</scope>
</reference>
<sequence length="75" mass="8708">MNMMGKRVNYACRSVITPDPYLDVDEIGIPELFAKKLTVTEWANAINLPKLRKMIKRGPDLHPGYEVNKHFFDFL</sequence>
<keyword evidence="5" id="KW-0548">Nucleotidyltransferase</keyword>
<evidence type="ECO:0000256" key="2">
    <source>
        <dbReference type="ARBA" id="ARBA00012418"/>
    </source>
</evidence>
<evidence type="ECO:0000256" key="1">
    <source>
        <dbReference type="ARBA" id="ARBA00006460"/>
    </source>
</evidence>
<evidence type="ECO:0000313" key="10">
    <source>
        <dbReference type="WBParaSite" id="GPUH_0002623301-mRNA-1"/>
    </source>
</evidence>
<evidence type="ECO:0000313" key="9">
    <source>
        <dbReference type="Proteomes" id="UP000271098"/>
    </source>
</evidence>
<dbReference type="AlphaFoldDB" id="A0A183EZ12"/>
<organism evidence="10">
    <name type="scientific">Gongylonema pulchrum</name>
    <dbReference type="NCBI Taxonomy" id="637853"/>
    <lineage>
        <taxon>Eukaryota</taxon>
        <taxon>Metazoa</taxon>
        <taxon>Ecdysozoa</taxon>
        <taxon>Nematoda</taxon>
        <taxon>Chromadorea</taxon>
        <taxon>Rhabditida</taxon>
        <taxon>Spirurina</taxon>
        <taxon>Spiruromorpha</taxon>
        <taxon>Spiruroidea</taxon>
        <taxon>Gongylonematidae</taxon>
        <taxon>Gongylonema</taxon>
    </lineage>
</organism>
<dbReference type="GO" id="GO:0005736">
    <property type="term" value="C:RNA polymerase I complex"/>
    <property type="evidence" value="ECO:0007669"/>
    <property type="project" value="TreeGrafter"/>
</dbReference>
<dbReference type="SUPFAM" id="SSF64484">
    <property type="entry name" value="beta and beta-prime subunits of DNA dependent RNA-polymerase"/>
    <property type="match status" value="1"/>
</dbReference>
<evidence type="ECO:0000259" key="7">
    <source>
        <dbReference type="Pfam" id="PF00623"/>
    </source>
</evidence>
<feature type="domain" description="RNA polymerase alpha subunit" evidence="7">
    <location>
        <begin position="5"/>
        <end position="66"/>
    </location>
</feature>
<accession>A0A183EZ12</accession>
<keyword evidence="9" id="KW-1185">Reference proteome</keyword>
<keyword evidence="6" id="KW-0804">Transcription</keyword>
<dbReference type="PANTHER" id="PTHR19376">
    <property type="entry name" value="DNA-DIRECTED RNA POLYMERASE"/>
    <property type="match status" value="1"/>
</dbReference>
<keyword evidence="4" id="KW-0808">Transferase</keyword>
<dbReference type="GO" id="GO:0003677">
    <property type="term" value="F:DNA binding"/>
    <property type="evidence" value="ECO:0007669"/>
    <property type="project" value="InterPro"/>
</dbReference>
<dbReference type="PANTHER" id="PTHR19376:SF11">
    <property type="entry name" value="DNA-DIRECTED RNA POLYMERASE I SUBUNIT RPA1"/>
    <property type="match status" value="1"/>
</dbReference>
<dbReference type="EMBL" id="UYRT01109321">
    <property type="protein sequence ID" value="VDN45240.1"/>
    <property type="molecule type" value="Genomic_DNA"/>
</dbReference>
<dbReference type="GO" id="GO:0006351">
    <property type="term" value="P:DNA-templated transcription"/>
    <property type="evidence" value="ECO:0007669"/>
    <property type="project" value="InterPro"/>
</dbReference>
<dbReference type="EC" id="2.7.7.6" evidence="2"/>
<evidence type="ECO:0000256" key="3">
    <source>
        <dbReference type="ARBA" id="ARBA00022478"/>
    </source>
</evidence>
<protein>
    <recommendedName>
        <fullName evidence="2">DNA-directed RNA polymerase</fullName>
        <ecNumber evidence="2">2.7.7.6</ecNumber>
    </recommendedName>
</protein>
<proteinExistence type="inferred from homology"/>